<dbReference type="Gene3D" id="3.90.870.10">
    <property type="entry name" value="DHBP synthase"/>
    <property type="match status" value="1"/>
</dbReference>
<sequence length="212" mass="23412">MAQFFSVHPDNPQPRLIRAAVAIVREGGVIAYPTDSCYALGCHIGDKQAMERIRAIRNVDERHHLTLVCRDISQIGQFAKVDNIQYRLIKANTPGSYTFILRASREVPRRLLHPRHTIGVRIPHHAVVTSLLEELGEPLLSSTLILPEHGIALNDAEEIRRHLEHKVDAIIDAGPCGLNVTTVIDLSGDAPALVREGKGDIRPFGFGKAALH</sequence>
<dbReference type="EMBL" id="CP053073">
    <property type="protein sequence ID" value="QJR14102.1"/>
    <property type="molecule type" value="Genomic_DNA"/>
</dbReference>
<dbReference type="PANTHER" id="PTHR42828:SF3">
    <property type="entry name" value="THREONYLCARBAMOYL-AMP SYNTHASE"/>
    <property type="match status" value="1"/>
</dbReference>
<dbReference type="Proteomes" id="UP000503096">
    <property type="component" value="Chromosome"/>
</dbReference>
<dbReference type="InterPro" id="IPR052532">
    <property type="entry name" value="SUA5_domain"/>
</dbReference>
<dbReference type="SUPFAM" id="SSF55821">
    <property type="entry name" value="YrdC/RibB"/>
    <property type="match status" value="1"/>
</dbReference>
<gene>
    <name evidence="2" type="primary">yciO</name>
    <name evidence="2" type="ORF">DSM104440_00895</name>
</gene>
<dbReference type="PROSITE" id="PS51163">
    <property type="entry name" value="YRDC"/>
    <property type="match status" value="1"/>
</dbReference>
<name>A0A6M4H493_9PROT</name>
<keyword evidence="3" id="KW-1185">Reference proteome</keyword>
<dbReference type="InterPro" id="IPR006070">
    <property type="entry name" value="Sua5-like_dom"/>
</dbReference>
<accession>A0A6M4H493</accession>
<protein>
    <recommendedName>
        <fullName evidence="1">YrdC-like domain-containing protein</fullName>
    </recommendedName>
</protein>
<proteinExistence type="predicted"/>
<dbReference type="KEGG" id="upl:DSM104440_00895"/>
<evidence type="ECO:0000313" key="3">
    <source>
        <dbReference type="Proteomes" id="UP000503096"/>
    </source>
</evidence>
<dbReference type="FunCoup" id="A0A6M4H493">
    <property type="interactions" value="497"/>
</dbReference>
<dbReference type="InterPro" id="IPR017945">
    <property type="entry name" value="DHBP_synth_RibB-like_a/b_dom"/>
</dbReference>
<evidence type="ECO:0000259" key="1">
    <source>
        <dbReference type="PROSITE" id="PS51163"/>
    </source>
</evidence>
<dbReference type="InParanoid" id="A0A6M4H493"/>
<evidence type="ECO:0000313" key="2">
    <source>
        <dbReference type="EMBL" id="QJR14102.1"/>
    </source>
</evidence>
<dbReference type="PANTHER" id="PTHR42828">
    <property type="entry name" value="DHBP SYNTHASE RIBB-LIKE ALPHA/BETA DOMAIN-CONTAINING PROTEIN"/>
    <property type="match status" value="1"/>
</dbReference>
<dbReference type="NCBIfam" id="TIGR00057">
    <property type="entry name" value="L-threonylcarbamoyladenylate synthase"/>
    <property type="match status" value="1"/>
</dbReference>
<feature type="domain" description="YrdC-like" evidence="1">
    <location>
        <begin position="14"/>
        <end position="199"/>
    </location>
</feature>
<reference evidence="2 3" key="1">
    <citation type="submission" date="2020-04" db="EMBL/GenBank/DDBJ databases">
        <title>Usitatibacter rugosus gen. nov., sp. nov. and Usitatibacter palustris sp. nov., novel members of Usitatibacteraceae fam. nov. within the order Nitrosomonadales isolated from soil.</title>
        <authorList>
            <person name="Huber K.J."/>
            <person name="Neumann-Schaal M."/>
            <person name="Geppert A."/>
            <person name="Luckner M."/>
            <person name="Wanner G."/>
            <person name="Overmann J."/>
        </authorList>
    </citation>
    <scope>NUCLEOTIDE SEQUENCE [LARGE SCALE GENOMIC DNA]</scope>
    <source>
        <strain evidence="2 3">Swamp67</strain>
    </source>
</reference>
<dbReference type="AlphaFoldDB" id="A0A6M4H493"/>
<dbReference type="Pfam" id="PF01300">
    <property type="entry name" value="Sua5_yciO_yrdC"/>
    <property type="match status" value="1"/>
</dbReference>
<dbReference type="RefSeq" id="WP_171160890.1">
    <property type="nucleotide sequence ID" value="NZ_CP053073.1"/>
</dbReference>
<organism evidence="2 3">
    <name type="scientific">Usitatibacter palustris</name>
    <dbReference type="NCBI Taxonomy" id="2732487"/>
    <lineage>
        <taxon>Bacteria</taxon>
        <taxon>Pseudomonadati</taxon>
        <taxon>Pseudomonadota</taxon>
        <taxon>Betaproteobacteria</taxon>
        <taxon>Nitrosomonadales</taxon>
        <taxon>Usitatibacteraceae</taxon>
        <taxon>Usitatibacter</taxon>
    </lineage>
</organism>
<dbReference type="GO" id="GO:0003725">
    <property type="term" value="F:double-stranded RNA binding"/>
    <property type="evidence" value="ECO:0007669"/>
    <property type="project" value="InterPro"/>
</dbReference>